<dbReference type="Pfam" id="PF14905">
    <property type="entry name" value="OMP_b-brl_3"/>
    <property type="match status" value="1"/>
</dbReference>
<dbReference type="InterPro" id="IPR041700">
    <property type="entry name" value="OMP_b-brl_3"/>
</dbReference>
<evidence type="ECO:0000259" key="9">
    <source>
        <dbReference type="Pfam" id="PF14905"/>
    </source>
</evidence>
<name>A0A4R8I780_9FLAO</name>
<organism evidence="10 11">
    <name type="scientific">Epilithonimonas xixisoli</name>
    <dbReference type="NCBI Taxonomy" id="1476462"/>
    <lineage>
        <taxon>Bacteria</taxon>
        <taxon>Pseudomonadati</taxon>
        <taxon>Bacteroidota</taxon>
        <taxon>Flavobacteriia</taxon>
        <taxon>Flavobacteriales</taxon>
        <taxon>Weeksellaceae</taxon>
        <taxon>Chryseobacterium group</taxon>
        <taxon>Epilithonimonas</taxon>
    </lineage>
</organism>
<evidence type="ECO:0000313" key="10">
    <source>
        <dbReference type="EMBL" id="TDX84843.1"/>
    </source>
</evidence>
<accession>A0A4R8I780</accession>
<feature type="chain" id="PRO_5020803764" evidence="8">
    <location>
        <begin position="19"/>
        <end position="749"/>
    </location>
</feature>
<evidence type="ECO:0000256" key="7">
    <source>
        <dbReference type="ARBA" id="ARBA00023237"/>
    </source>
</evidence>
<dbReference type="PANTHER" id="PTHR30069">
    <property type="entry name" value="TONB-DEPENDENT OUTER MEMBRANE RECEPTOR"/>
    <property type="match status" value="1"/>
</dbReference>
<evidence type="ECO:0000256" key="4">
    <source>
        <dbReference type="ARBA" id="ARBA00022692"/>
    </source>
</evidence>
<keyword evidence="10" id="KW-0675">Receptor</keyword>
<dbReference type="SUPFAM" id="SSF56935">
    <property type="entry name" value="Porins"/>
    <property type="match status" value="1"/>
</dbReference>
<reference evidence="10 11" key="1">
    <citation type="submission" date="2019-03" db="EMBL/GenBank/DDBJ databases">
        <title>Genomic Encyclopedia of Type Strains, Phase III (KMG-III): the genomes of soil and plant-associated and newly described type strains.</title>
        <authorList>
            <person name="Whitman W."/>
        </authorList>
    </citation>
    <scope>NUCLEOTIDE SEQUENCE [LARGE SCALE GENOMIC DNA]</scope>
    <source>
        <strain evidence="10 11">CGMCC 1.12802</strain>
    </source>
</reference>
<gene>
    <name evidence="10" type="ORF">B0I22_2481</name>
</gene>
<dbReference type="InterPro" id="IPR037066">
    <property type="entry name" value="Plug_dom_sf"/>
</dbReference>
<proteinExistence type="predicted"/>
<evidence type="ECO:0000256" key="1">
    <source>
        <dbReference type="ARBA" id="ARBA00004571"/>
    </source>
</evidence>
<evidence type="ECO:0000256" key="5">
    <source>
        <dbReference type="ARBA" id="ARBA00022729"/>
    </source>
</evidence>
<dbReference type="Proteomes" id="UP000295313">
    <property type="component" value="Unassembled WGS sequence"/>
</dbReference>
<comment type="subcellular location">
    <subcellularLocation>
        <location evidence="1">Cell outer membrane</location>
        <topology evidence="1">Multi-pass membrane protein</topology>
    </subcellularLocation>
</comment>
<dbReference type="EMBL" id="SOEO01000002">
    <property type="protein sequence ID" value="TDX84843.1"/>
    <property type="molecule type" value="Genomic_DNA"/>
</dbReference>
<dbReference type="InterPro" id="IPR036942">
    <property type="entry name" value="Beta-barrel_TonB_sf"/>
</dbReference>
<evidence type="ECO:0000313" key="11">
    <source>
        <dbReference type="Proteomes" id="UP000295313"/>
    </source>
</evidence>
<keyword evidence="4" id="KW-0812">Transmembrane</keyword>
<evidence type="ECO:0000256" key="2">
    <source>
        <dbReference type="ARBA" id="ARBA00022448"/>
    </source>
</evidence>
<keyword evidence="6" id="KW-0472">Membrane</keyword>
<keyword evidence="11" id="KW-1185">Reference proteome</keyword>
<dbReference type="OrthoDB" id="8764943at2"/>
<protein>
    <submittedName>
        <fullName evidence="10">Outer membrane receptor protein involved in Fe transport</fullName>
    </submittedName>
</protein>
<dbReference type="AlphaFoldDB" id="A0A4R8I780"/>
<evidence type="ECO:0000256" key="8">
    <source>
        <dbReference type="SAM" id="SignalP"/>
    </source>
</evidence>
<dbReference type="PANTHER" id="PTHR30069:SF29">
    <property type="entry name" value="HEMOGLOBIN AND HEMOGLOBIN-HAPTOGLOBIN-BINDING PROTEIN 1-RELATED"/>
    <property type="match status" value="1"/>
</dbReference>
<sequence length="749" mass="85441">MKAKILIAAIFFSGMISAQQTKTDSANTKNIEAVTITKQVFKKQSDRFVYDVANSPVAKGNTTFEILKQTPLLSSTDDKTLRIAGKNNALIFINGRKTNMDAESLAQFLKNTPAENIQKIEVITTPGSEYQAESSDGIINIIMKKKMTDGTNGNLRMSNSQNKYNASSASASINYRKDKLGISGNISTSDNIQAQEYTLKNRNGEYSNESTGNIDDPNKNLGGYINIDYQLNDNSNLALTWNSWANRSYDSRVDLFNISEGPDPISGLLEKKYSISRNRENARSYNNSLNLNYELKTDTLGSKLNLNAAYLNYRRFQITDNRTIFSNAFGNDLGLSKQTIQDLPQYINNFSGMVDYIKKFKKDFTVSVGGNYNKTKTDNDTKNDTYFVDPSRPTKNEPNHFIYDENIYGAYLTLEKKLSEKFSGKIGARYEITNSLGTSDNSQNPAYARIERNFNNFLPYLSLNYAINDKNNISYAFSSRMRRPSFWEVNPVRNILTDDNYTQNDPFVKASSVYNQEMTYMFKNSYFLVVNHSFVKDQITQVPLQGIVQYANGQMGTKNELRYIRTNFGDRHELSAMLGLQKSFFKQYWSTNFNIGIQYNKNKGSLSMDPTTGDIFPTYTNDISSTSLLIQMNNNIRLDKKKTWFLGVNGFYVDKQQIELGLLKDLMSLDLNLKKIWNNWTFAVDVRDVLRTNVVEIEDYQANGNYNYIKNDQFRRGVMVSLTYNFGNNKVKKVRDIESASDAIKNRTR</sequence>
<comment type="caution">
    <text evidence="10">The sequence shown here is derived from an EMBL/GenBank/DDBJ whole genome shotgun (WGS) entry which is preliminary data.</text>
</comment>
<keyword evidence="2" id="KW-0813">Transport</keyword>
<evidence type="ECO:0000256" key="3">
    <source>
        <dbReference type="ARBA" id="ARBA00022452"/>
    </source>
</evidence>
<dbReference type="InterPro" id="IPR039426">
    <property type="entry name" value="TonB-dep_rcpt-like"/>
</dbReference>
<keyword evidence="5 8" id="KW-0732">Signal</keyword>
<dbReference type="GO" id="GO:0009279">
    <property type="term" value="C:cell outer membrane"/>
    <property type="evidence" value="ECO:0007669"/>
    <property type="project" value="UniProtKB-SubCell"/>
</dbReference>
<dbReference type="Gene3D" id="2.40.170.20">
    <property type="entry name" value="TonB-dependent receptor, beta-barrel domain"/>
    <property type="match status" value="1"/>
</dbReference>
<dbReference type="Gene3D" id="2.170.130.10">
    <property type="entry name" value="TonB-dependent receptor, plug domain"/>
    <property type="match status" value="1"/>
</dbReference>
<feature type="signal peptide" evidence="8">
    <location>
        <begin position="1"/>
        <end position="18"/>
    </location>
</feature>
<dbReference type="RefSeq" id="WP_133944994.1">
    <property type="nucleotide sequence ID" value="NZ_SOEO01000002.1"/>
</dbReference>
<evidence type="ECO:0000256" key="6">
    <source>
        <dbReference type="ARBA" id="ARBA00023136"/>
    </source>
</evidence>
<feature type="domain" description="Outer membrane protein beta-barrel" evidence="9">
    <location>
        <begin position="296"/>
        <end position="724"/>
    </location>
</feature>
<keyword evidence="7" id="KW-0998">Cell outer membrane</keyword>
<dbReference type="GO" id="GO:0044718">
    <property type="term" value="P:siderophore transmembrane transport"/>
    <property type="evidence" value="ECO:0007669"/>
    <property type="project" value="TreeGrafter"/>
</dbReference>
<dbReference type="GO" id="GO:0015344">
    <property type="term" value="F:siderophore uptake transmembrane transporter activity"/>
    <property type="evidence" value="ECO:0007669"/>
    <property type="project" value="TreeGrafter"/>
</dbReference>
<keyword evidence="3" id="KW-1134">Transmembrane beta strand</keyword>